<feature type="non-terminal residue" evidence="1">
    <location>
        <position position="1"/>
    </location>
</feature>
<dbReference type="EMBL" id="JAHRIQ010041846">
    <property type="protein sequence ID" value="MEQ2234884.1"/>
    <property type="molecule type" value="Genomic_DNA"/>
</dbReference>
<protein>
    <submittedName>
        <fullName evidence="1">Uncharacterized protein</fullName>
    </submittedName>
</protein>
<sequence>VILELQYTPTTGVPDLRLIVDALEEYLEPATNPSIPDTCEQFWLLIWLLDYWTPNLIRSHPGSANNLRPSGAGALRCAG</sequence>
<keyword evidence="2" id="KW-1185">Reference proteome</keyword>
<dbReference type="Proteomes" id="UP001482620">
    <property type="component" value="Unassembled WGS sequence"/>
</dbReference>
<evidence type="ECO:0000313" key="1">
    <source>
        <dbReference type="EMBL" id="MEQ2234884.1"/>
    </source>
</evidence>
<name>A0ABV0TQU9_9TELE</name>
<accession>A0ABV0TQU9</accession>
<gene>
    <name evidence="1" type="ORF">ILYODFUR_035965</name>
</gene>
<organism evidence="1 2">
    <name type="scientific">Ilyodon furcidens</name>
    <name type="common">goldbreast splitfin</name>
    <dbReference type="NCBI Taxonomy" id="33524"/>
    <lineage>
        <taxon>Eukaryota</taxon>
        <taxon>Metazoa</taxon>
        <taxon>Chordata</taxon>
        <taxon>Craniata</taxon>
        <taxon>Vertebrata</taxon>
        <taxon>Euteleostomi</taxon>
        <taxon>Actinopterygii</taxon>
        <taxon>Neopterygii</taxon>
        <taxon>Teleostei</taxon>
        <taxon>Neoteleostei</taxon>
        <taxon>Acanthomorphata</taxon>
        <taxon>Ovalentaria</taxon>
        <taxon>Atherinomorphae</taxon>
        <taxon>Cyprinodontiformes</taxon>
        <taxon>Goodeidae</taxon>
        <taxon>Ilyodon</taxon>
    </lineage>
</organism>
<comment type="caution">
    <text evidence="1">The sequence shown here is derived from an EMBL/GenBank/DDBJ whole genome shotgun (WGS) entry which is preliminary data.</text>
</comment>
<evidence type="ECO:0000313" key="2">
    <source>
        <dbReference type="Proteomes" id="UP001482620"/>
    </source>
</evidence>
<proteinExistence type="predicted"/>
<reference evidence="1 2" key="1">
    <citation type="submission" date="2021-06" db="EMBL/GenBank/DDBJ databases">
        <authorList>
            <person name="Palmer J.M."/>
        </authorList>
    </citation>
    <scope>NUCLEOTIDE SEQUENCE [LARGE SCALE GENOMIC DNA]</scope>
    <source>
        <strain evidence="2">if_2019</strain>
        <tissue evidence="1">Muscle</tissue>
    </source>
</reference>